<keyword evidence="4" id="KW-1185">Reference proteome</keyword>
<organism evidence="3 4">
    <name type="scientific">Streptomyces calidiresistens</name>
    <dbReference type="NCBI Taxonomy" id="1485586"/>
    <lineage>
        <taxon>Bacteria</taxon>
        <taxon>Bacillati</taxon>
        <taxon>Actinomycetota</taxon>
        <taxon>Actinomycetes</taxon>
        <taxon>Kitasatosporales</taxon>
        <taxon>Streptomycetaceae</taxon>
        <taxon>Streptomyces</taxon>
    </lineage>
</organism>
<dbReference type="GO" id="GO:0000270">
    <property type="term" value="P:peptidoglycan metabolic process"/>
    <property type="evidence" value="ECO:0007669"/>
    <property type="project" value="TreeGrafter"/>
</dbReference>
<keyword evidence="3" id="KW-0121">Carboxypeptidase</keyword>
<reference evidence="4" key="1">
    <citation type="submission" date="2019-10" db="EMBL/GenBank/DDBJ databases">
        <title>Streptomyces sp. nov., a novel actinobacterium isolated from alkaline environment.</title>
        <authorList>
            <person name="Golinska P."/>
        </authorList>
    </citation>
    <scope>NUCLEOTIDE SEQUENCE [LARGE SCALE GENOMIC DNA]</scope>
    <source>
        <strain evidence="4">DSM 42108</strain>
    </source>
</reference>
<dbReference type="InterPro" id="IPR012338">
    <property type="entry name" value="Beta-lactam/transpept-like"/>
</dbReference>
<comment type="caution">
    <text evidence="3">The sequence shown here is derived from an EMBL/GenBank/DDBJ whole genome shotgun (WGS) entry which is preliminary data.</text>
</comment>
<dbReference type="Proteomes" id="UP000530234">
    <property type="component" value="Unassembled WGS sequence"/>
</dbReference>
<dbReference type="GO" id="GO:0004185">
    <property type="term" value="F:serine-type carboxypeptidase activity"/>
    <property type="evidence" value="ECO:0007669"/>
    <property type="project" value="InterPro"/>
</dbReference>
<dbReference type="InterPro" id="IPR000667">
    <property type="entry name" value="Peptidase_S13"/>
</dbReference>
<dbReference type="AlphaFoldDB" id="A0A7W3T882"/>
<dbReference type="SUPFAM" id="SSF56601">
    <property type="entry name" value="beta-lactamase/transpeptidase-like"/>
    <property type="match status" value="1"/>
</dbReference>
<dbReference type="PRINTS" id="PR00922">
    <property type="entry name" value="DADACBPTASE3"/>
</dbReference>
<keyword evidence="3" id="KW-0645">Protease</keyword>
<accession>A0A7W3T882</accession>
<dbReference type="PANTHER" id="PTHR30023:SF0">
    <property type="entry name" value="PENICILLIN-SENSITIVE CARBOXYPEPTIDASE A"/>
    <property type="match status" value="1"/>
</dbReference>
<sequence length="134" mass="13313">VTEALADLGLPMDGVRVVDGSGLDRSGRMTTDSLVGLLALAADPARPELRPVLTGLPVAGFTGTLDSRYPDVGAGVVRAKTGTLTGVNALAGTVVDSDGRVLAFAFLTEGTASATAAQNALDRAAAALSRCGCG</sequence>
<evidence type="ECO:0000313" key="4">
    <source>
        <dbReference type="Proteomes" id="UP000530234"/>
    </source>
</evidence>
<dbReference type="GO" id="GO:0006508">
    <property type="term" value="P:proteolysis"/>
    <property type="evidence" value="ECO:0007669"/>
    <property type="project" value="InterPro"/>
</dbReference>
<dbReference type="PANTHER" id="PTHR30023">
    <property type="entry name" value="D-ALANYL-D-ALANINE CARBOXYPEPTIDASE"/>
    <property type="match status" value="1"/>
</dbReference>
<dbReference type="Gene3D" id="3.40.710.10">
    <property type="entry name" value="DD-peptidase/beta-lactamase superfamily"/>
    <property type="match status" value="1"/>
</dbReference>
<protein>
    <submittedName>
        <fullName evidence="3">D-alanyl-D-alanine carboxypeptidase</fullName>
    </submittedName>
</protein>
<evidence type="ECO:0000256" key="2">
    <source>
        <dbReference type="ARBA" id="ARBA00022801"/>
    </source>
</evidence>
<dbReference type="Pfam" id="PF02113">
    <property type="entry name" value="Peptidase_S13"/>
    <property type="match status" value="1"/>
</dbReference>
<name>A0A7W3T882_9ACTN</name>
<evidence type="ECO:0000313" key="3">
    <source>
        <dbReference type="EMBL" id="MBB0232722.1"/>
    </source>
</evidence>
<keyword evidence="2" id="KW-0378">Hydrolase</keyword>
<dbReference type="RefSeq" id="WP_182667244.1">
    <property type="nucleotide sequence ID" value="NZ_VKHS01001122.1"/>
</dbReference>
<dbReference type="EMBL" id="VKHS01001122">
    <property type="protein sequence ID" value="MBB0232722.1"/>
    <property type="molecule type" value="Genomic_DNA"/>
</dbReference>
<proteinExistence type="inferred from homology"/>
<feature type="non-terminal residue" evidence="3">
    <location>
        <position position="1"/>
    </location>
</feature>
<evidence type="ECO:0000256" key="1">
    <source>
        <dbReference type="ARBA" id="ARBA00006096"/>
    </source>
</evidence>
<gene>
    <name evidence="3" type="ORF">FOE67_25340</name>
</gene>
<comment type="similarity">
    <text evidence="1">Belongs to the peptidase S13 family.</text>
</comment>